<dbReference type="InterPro" id="IPR006202">
    <property type="entry name" value="Neur_chan_lig-bd"/>
</dbReference>
<dbReference type="Proteomes" id="UP000887540">
    <property type="component" value="Unplaced"/>
</dbReference>
<dbReference type="InterPro" id="IPR036719">
    <property type="entry name" value="Neuro-gated_channel_TM_sf"/>
</dbReference>
<dbReference type="WBParaSite" id="ACRNAN_scaffold14484.g32841.t1">
    <property type="protein sequence ID" value="ACRNAN_scaffold14484.g32841.t1"/>
    <property type="gene ID" value="ACRNAN_scaffold14484.g32841"/>
</dbReference>
<reference evidence="9" key="1">
    <citation type="submission" date="2022-11" db="UniProtKB">
        <authorList>
            <consortium name="WormBaseParasite"/>
        </authorList>
    </citation>
    <scope>IDENTIFICATION</scope>
</reference>
<keyword evidence="3 5" id="KW-1133">Transmembrane helix</keyword>
<dbReference type="PANTHER" id="PTHR18945">
    <property type="entry name" value="NEUROTRANSMITTER GATED ION CHANNEL"/>
    <property type="match status" value="1"/>
</dbReference>
<dbReference type="AlphaFoldDB" id="A0A914CV88"/>
<evidence type="ECO:0000259" key="7">
    <source>
        <dbReference type="Pfam" id="PF02932"/>
    </source>
</evidence>
<comment type="similarity">
    <text evidence="5">Belongs to the ligand-gated ion channel (TC 1.A.9) family.</text>
</comment>
<dbReference type="InterPro" id="IPR006201">
    <property type="entry name" value="Neur_channel"/>
</dbReference>
<evidence type="ECO:0000256" key="2">
    <source>
        <dbReference type="ARBA" id="ARBA00022692"/>
    </source>
</evidence>
<keyword evidence="2 5" id="KW-0812">Transmembrane</keyword>
<keyword evidence="4 5" id="KW-0472">Membrane</keyword>
<keyword evidence="8" id="KW-1185">Reference proteome</keyword>
<dbReference type="InterPro" id="IPR038050">
    <property type="entry name" value="Neuro_actylchol_rec"/>
</dbReference>
<dbReference type="Gene3D" id="2.70.170.10">
    <property type="entry name" value="Neurotransmitter-gated ion-channel ligand-binding domain"/>
    <property type="match status" value="1"/>
</dbReference>
<keyword evidence="5" id="KW-0813">Transport</keyword>
<dbReference type="Gene3D" id="1.20.58.390">
    <property type="entry name" value="Neurotransmitter-gated ion-channel transmembrane domain"/>
    <property type="match status" value="1"/>
</dbReference>
<feature type="domain" description="Neurotransmitter-gated ion-channel ligand-binding" evidence="6">
    <location>
        <begin position="13"/>
        <end position="189"/>
    </location>
</feature>
<evidence type="ECO:0000313" key="8">
    <source>
        <dbReference type="Proteomes" id="UP000887540"/>
    </source>
</evidence>
<dbReference type="SUPFAM" id="SSF90112">
    <property type="entry name" value="Neurotransmitter-gated ion-channel transmembrane pore"/>
    <property type="match status" value="1"/>
</dbReference>
<evidence type="ECO:0000313" key="9">
    <source>
        <dbReference type="WBParaSite" id="ACRNAN_scaffold14484.g32841.t1"/>
    </source>
</evidence>
<dbReference type="Pfam" id="PF02931">
    <property type="entry name" value="Neur_chan_LBD"/>
    <property type="match status" value="1"/>
</dbReference>
<keyword evidence="5" id="KW-0407">Ion channel</keyword>
<comment type="subcellular location">
    <subcellularLocation>
        <location evidence="1">Membrane</location>
        <topology evidence="1">Multi-pass membrane protein</topology>
    </subcellularLocation>
</comment>
<evidence type="ECO:0000256" key="4">
    <source>
        <dbReference type="ARBA" id="ARBA00023136"/>
    </source>
</evidence>
<sequence>MAFAHLAPALRKNEPQQYVILNAWIIERWTDEILYWNRKKFDEIKKIILPSDAIWKPDTTLYNSLVMNDDDTSRMDNAKVSLLMDEKAALVEHLYPTLYKFSCILDLRFFPFDNQACKMIFGSWIYDMEGIDYHPHNESEQRPFGIHNCIENEGWRILGTKVERREVKYQCCANKYSLLEFTLYIQRKPLYYLINLIAPTSIITFIAIIGFFSTSNMHHSREEKITLGITTLLSMSILIFLVADKLPSTSSFIPLIGEFYILFQRLANQPGH</sequence>
<proteinExistence type="inferred from homology"/>
<accession>A0A914CV88</accession>
<comment type="caution">
    <text evidence="5">Lacks conserved residue(s) required for the propagation of feature annotation.</text>
</comment>
<evidence type="ECO:0000256" key="5">
    <source>
        <dbReference type="RuleBase" id="RU000687"/>
    </source>
</evidence>
<organism evidence="8 9">
    <name type="scientific">Acrobeloides nanus</name>
    <dbReference type="NCBI Taxonomy" id="290746"/>
    <lineage>
        <taxon>Eukaryota</taxon>
        <taxon>Metazoa</taxon>
        <taxon>Ecdysozoa</taxon>
        <taxon>Nematoda</taxon>
        <taxon>Chromadorea</taxon>
        <taxon>Rhabditida</taxon>
        <taxon>Tylenchina</taxon>
        <taxon>Cephalobomorpha</taxon>
        <taxon>Cephaloboidea</taxon>
        <taxon>Cephalobidae</taxon>
        <taxon>Acrobeloides</taxon>
    </lineage>
</organism>
<feature type="transmembrane region" description="Helical" evidence="5">
    <location>
        <begin position="190"/>
        <end position="213"/>
    </location>
</feature>
<feature type="transmembrane region" description="Helical" evidence="5">
    <location>
        <begin position="225"/>
        <end position="243"/>
    </location>
</feature>
<dbReference type="InterPro" id="IPR018000">
    <property type="entry name" value="Neurotransmitter_ion_chnl_CS"/>
</dbReference>
<dbReference type="InterPro" id="IPR006029">
    <property type="entry name" value="Neurotrans-gated_channel_TM"/>
</dbReference>
<dbReference type="CDD" id="cd19051">
    <property type="entry name" value="LGIC_TM_cation"/>
    <property type="match status" value="1"/>
</dbReference>
<dbReference type="PRINTS" id="PR00252">
    <property type="entry name" value="NRIONCHANNEL"/>
</dbReference>
<dbReference type="FunFam" id="2.70.170.10:FF:000028">
    <property type="entry name" value="AcetylCholine Receptor"/>
    <property type="match status" value="1"/>
</dbReference>
<evidence type="ECO:0000256" key="1">
    <source>
        <dbReference type="ARBA" id="ARBA00004141"/>
    </source>
</evidence>
<evidence type="ECO:0000256" key="3">
    <source>
        <dbReference type="ARBA" id="ARBA00022989"/>
    </source>
</evidence>
<keyword evidence="5" id="KW-0406">Ion transport</keyword>
<dbReference type="PROSITE" id="PS00236">
    <property type="entry name" value="NEUROTR_ION_CHANNEL"/>
    <property type="match status" value="1"/>
</dbReference>
<dbReference type="GO" id="GO:0016020">
    <property type="term" value="C:membrane"/>
    <property type="evidence" value="ECO:0007669"/>
    <property type="project" value="UniProtKB-SubCell"/>
</dbReference>
<feature type="domain" description="Neurotransmitter-gated ion-channel transmembrane" evidence="7">
    <location>
        <begin position="196"/>
        <end position="260"/>
    </location>
</feature>
<dbReference type="InterPro" id="IPR036734">
    <property type="entry name" value="Neur_chan_lig-bd_sf"/>
</dbReference>
<dbReference type="Pfam" id="PF02932">
    <property type="entry name" value="Neur_chan_memb"/>
    <property type="match status" value="1"/>
</dbReference>
<dbReference type="GO" id="GO:0004888">
    <property type="term" value="F:transmembrane signaling receptor activity"/>
    <property type="evidence" value="ECO:0007669"/>
    <property type="project" value="InterPro"/>
</dbReference>
<name>A0A914CV88_9BILA</name>
<evidence type="ECO:0000259" key="6">
    <source>
        <dbReference type="Pfam" id="PF02931"/>
    </source>
</evidence>
<protein>
    <submittedName>
        <fullName evidence="9">Uncharacterized protein</fullName>
    </submittedName>
</protein>
<dbReference type="SUPFAM" id="SSF63712">
    <property type="entry name" value="Nicotinic receptor ligand binding domain-like"/>
    <property type="match status" value="1"/>
</dbReference>
<dbReference type="GO" id="GO:0005230">
    <property type="term" value="F:extracellular ligand-gated monoatomic ion channel activity"/>
    <property type="evidence" value="ECO:0007669"/>
    <property type="project" value="InterPro"/>
</dbReference>